<evidence type="ECO:0000313" key="2">
    <source>
        <dbReference type="EMBL" id="CAH2049039.1"/>
    </source>
</evidence>
<evidence type="ECO:0000313" key="3">
    <source>
        <dbReference type="Proteomes" id="UP000836841"/>
    </source>
</evidence>
<accession>A0AAU9RRJ3</accession>
<protein>
    <submittedName>
        <fullName evidence="2">Uncharacterized protein</fullName>
    </submittedName>
</protein>
<dbReference type="EMBL" id="CAJVSB020000257">
    <property type="protein sequence ID" value="CAH2049039.1"/>
    <property type="molecule type" value="Genomic_DNA"/>
</dbReference>
<organism evidence="2 3">
    <name type="scientific">Thlaspi arvense</name>
    <name type="common">Field penny-cress</name>
    <dbReference type="NCBI Taxonomy" id="13288"/>
    <lineage>
        <taxon>Eukaryota</taxon>
        <taxon>Viridiplantae</taxon>
        <taxon>Streptophyta</taxon>
        <taxon>Embryophyta</taxon>
        <taxon>Tracheophyta</taxon>
        <taxon>Spermatophyta</taxon>
        <taxon>Magnoliopsida</taxon>
        <taxon>eudicotyledons</taxon>
        <taxon>Gunneridae</taxon>
        <taxon>Pentapetalae</taxon>
        <taxon>rosids</taxon>
        <taxon>malvids</taxon>
        <taxon>Brassicales</taxon>
        <taxon>Brassicaceae</taxon>
        <taxon>Thlaspideae</taxon>
        <taxon>Thlaspi</taxon>
    </lineage>
</organism>
<gene>
    <name evidence="2" type="ORF">TAV2_LOCUS8198</name>
</gene>
<comment type="caution">
    <text evidence="2">The sequence shown here is derived from an EMBL/GenBank/DDBJ whole genome shotgun (WGS) entry which is preliminary data.</text>
</comment>
<proteinExistence type="predicted"/>
<evidence type="ECO:0000256" key="1">
    <source>
        <dbReference type="SAM" id="MobiDB-lite"/>
    </source>
</evidence>
<reference evidence="2 3" key="1">
    <citation type="submission" date="2022-03" db="EMBL/GenBank/DDBJ databases">
        <authorList>
            <person name="Nunn A."/>
            <person name="Chopra R."/>
            <person name="Nunn A."/>
            <person name="Contreras Garrido A."/>
        </authorList>
    </citation>
    <scope>NUCLEOTIDE SEQUENCE [LARGE SCALE GENOMIC DNA]</scope>
</reference>
<keyword evidence="3" id="KW-1185">Reference proteome</keyword>
<sequence>MPAPERAQRQCQMARFPRHHPRGGDRMFTVGVFLGQKLVDSRGRGALQFQGGDRSWVDGLSTVNLRGRSDFGL</sequence>
<dbReference type="Proteomes" id="UP000836841">
    <property type="component" value="Unassembled WGS sequence"/>
</dbReference>
<name>A0AAU9RRJ3_THLAR</name>
<dbReference type="AlphaFoldDB" id="A0AAU9RRJ3"/>
<feature type="region of interest" description="Disordered" evidence="1">
    <location>
        <begin position="1"/>
        <end position="22"/>
    </location>
</feature>